<evidence type="ECO:0000313" key="2">
    <source>
        <dbReference type="Proteomes" id="UP000324222"/>
    </source>
</evidence>
<proteinExistence type="predicted"/>
<gene>
    <name evidence="1" type="ORF">E2C01_041092</name>
</gene>
<dbReference type="EMBL" id="VSRR010007689">
    <property type="protein sequence ID" value="MPC47350.1"/>
    <property type="molecule type" value="Genomic_DNA"/>
</dbReference>
<name>A0A5B7FIA9_PORTR</name>
<reference evidence="1 2" key="1">
    <citation type="submission" date="2019-05" db="EMBL/GenBank/DDBJ databases">
        <title>Another draft genome of Portunus trituberculatus and its Hox gene families provides insights of decapod evolution.</title>
        <authorList>
            <person name="Jeong J.-H."/>
            <person name="Song I."/>
            <person name="Kim S."/>
            <person name="Choi T."/>
            <person name="Kim D."/>
            <person name="Ryu S."/>
            <person name="Kim W."/>
        </authorList>
    </citation>
    <scope>NUCLEOTIDE SEQUENCE [LARGE SCALE GENOMIC DNA]</scope>
    <source>
        <tissue evidence="1">Muscle</tissue>
    </source>
</reference>
<accession>A0A5B7FIA9</accession>
<dbReference type="Proteomes" id="UP000324222">
    <property type="component" value="Unassembled WGS sequence"/>
</dbReference>
<comment type="caution">
    <text evidence="1">The sequence shown here is derived from an EMBL/GenBank/DDBJ whole genome shotgun (WGS) entry which is preliminary data.</text>
</comment>
<protein>
    <submittedName>
        <fullName evidence="1">Uncharacterized protein</fullName>
    </submittedName>
</protein>
<organism evidence="1 2">
    <name type="scientific">Portunus trituberculatus</name>
    <name type="common">Swimming crab</name>
    <name type="synonym">Neptunus trituberculatus</name>
    <dbReference type="NCBI Taxonomy" id="210409"/>
    <lineage>
        <taxon>Eukaryota</taxon>
        <taxon>Metazoa</taxon>
        <taxon>Ecdysozoa</taxon>
        <taxon>Arthropoda</taxon>
        <taxon>Crustacea</taxon>
        <taxon>Multicrustacea</taxon>
        <taxon>Malacostraca</taxon>
        <taxon>Eumalacostraca</taxon>
        <taxon>Eucarida</taxon>
        <taxon>Decapoda</taxon>
        <taxon>Pleocyemata</taxon>
        <taxon>Brachyura</taxon>
        <taxon>Eubrachyura</taxon>
        <taxon>Portunoidea</taxon>
        <taxon>Portunidae</taxon>
        <taxon>Portuninae</taxon>
        <taxon>Portunus</taxon>
    </lineage>
</organism>
<dbReference type="AlphaFoldDB" id="A0A5B7FIA9"/>
<sequence length="96" mass="10533">MQRWVVFVSVPRGAARNGRGSLSNEGPLTFSFVFQVYSRRWRRSECVRAAVWRRGGVCVGGVEDCGWLRCTRVAAAGWERRVAGPAADGANCTLGD</sequence>
<keyword evidence="2" id="KW-1185">Reference proteome</keyword>
<evidence type="ECO:0000313" key="1">
    <source>
        <dbReference type="EMBL" id="MPC47350.1"/>
    </source>
</evidence>